<evidence type="ECO:0000313" key="4">
    <source>
        <dbReference type="Proteomes" id="UP000720189"/>
    </source>
</evidence>
<proteinExistence type="predicted"/>
<dbReference type="RefSeq" id="XP_046042056.1">
    <property type="nucleotide sequence ID" value="XM_046200390.1"/>
</dbReference>
<dbReference type="Gene3D" id="1.20.140.10">
    <property type="entry name" value="Butyryl-CoA Dehydrogenase, subunit A, domain 3"/>
    <property type="match status" value="1"/>
</dbReference>
<dbReference type="InterPro" id="IPR009075">
    <property type="entry name" value="AcylCo_DH/oxidase_C"/>
</dbReference>
<dbReference type="EMBL" id="JAGMUX010000028">
    <property type="protein sequence ID" value="KAH7220452.1"/>
    <property type="molecule type" value="Genomic_DNA"/>
</dbReference>
<name>A0A9P9JL55_FUSRE</name>
<dbReference type="OrthoDB" id="10254877at2759"/>
<dbReference type="GO" id="GO:0016627">
    <property type="term" value="F:oxidoreductase activity, acting on the CH-CH group of donors"/>
    <property type="evidence" value="ECO:0007669"/>
    <property type="project" value="InterPro"/>
</dbReference>
<accession>A0A9P9JL55</accession>
<feature type="domain" description="Acyl-CoA dehydrogenase/oxidase C-terminal" evidence="2">
    <location>
        <begin position="45"/>
        <end position="91"/>
    </location>
</feature>
<reference evidence="3" key="1">
    <citation type="journal article" date="2021" name="Nat. Commun.">
        <title>Genetic determinants of endophytism in the Arabidopsis root mycobiome.</title>
        <authorList>
            <person name="Mesny F."/>
            <person name="Miyauchi S."/>
            <person name="Thiergart T."/>
            <person name="Pickel B."/>
            <person name="Atanasova L."/>
            <person name="Karlsson M."/>
            <person name="Huettel B."/>
            <person name="Barry K.W."/>
            <person name="Haridas S."/>
            <person name="Chen C."/>
            <person name="Bauer D."/>
            <person name="Andreopoulos W."/>
            <person name="Pangilinan J."/>
            <person name="LaButti K."/>
            <person name="Riley R."/>
            <person name="Lipzen A."/>
            <person name="Clum A."/>
            <person name="Drula E."/>
            <person name="Henrissat B."/>
            <person name="Kohler A."/>
            <person name="Grigoriev I.V."/>
            <person name="Martin F.M."/>
            <person name="Hacquard S."/>
        </authorList>
    </citation>
    <scope>NUCLEOTIDE SEQUENCE</scope>
    <source>
        <strain evidence="3">MPI-CAGE-AT-0023</strain>
    </source>
</reference>
<dbReference type="Proteomes" id="UP000720189">
    <property type="component" value="Unassembled WGS sequence"/>
</dbReference>
<evidence type="ECO:0000313" key="3">
    <source>
        <dbReference type="EMBL" id="KAH7220452.1"/>
    </source>
</evidence>
<dbReference type="Pfam" id="PF00441">
    <property type="entry name" value="Acyl-CoA_dh_1"/>
    <property type="match status" value="1"/>
</dbReference>
<dbReference type="SUPFAM" id="SSF47203">
    <property type="entry name" value="Acyl-CoA dehydrogenase C-terminal domain-like"/>
    <property type="match status" value="1"/>
</dbReference>
<evidence type="ECO:0000256" key="1">
    <source>
        <dbReference type="ARBA" id="ARBA00022630"/>
    </source>
</evidence>
<comment type="caution">
    <text evidence="3">The sequence shown here is derived from an EMBL/GenBank/DDBJ whole genome shotgun (WGS) entry which is preliminary data.</text>
</comment>
<dbReference type="GeneID" id="70230344"/>
<keyword evidence="1" id="KW-0285">Flavoprotein</keyword>
<sequence>MRLGLGEHLHGRTLLGSVIEGKDFDFFHELVVSYELARIGIDFMSTRGIVEECLKWCDQRIVFKRRLVDQPVIGSKLAKMIASVEAAQAWLE</sequence>
<dbReference type="AlphaFoldDB" id="A0A9P9JL55"/>
<keyword evidence="4" id="KW-1185">Reference proteome</keyword>
<gene>
    <name evidence="3" type="ORF">BKA55DRAFT_697504</name>
</gene>
<organism evidence="3 4">
    <name type="scientific">Fusarium redolens</name>
    <dbReference type="NCBI Taxonomy" id="48865"/>
    <lineage>
        <taxon>Eukaryota</taxon>
        <taxon>Fungi</taxon>
        <taxon>Dikarya</taxon>
        <taxon>Ascomycota</taxon>
        <taxon>Pezizomycotina</taxon>
        <taxon>Sordariomycetes</taxon>
        <taxon>Hypocreomycetidae</taxon>
        <taxon>Hypocreales</taxon>
        <taxon>Nectriaceae</taxon>
        <taxon>Fusarium</taxon>
        <taxon>Fusarium redolens species complex</taxon>
    </lineage>
</organism>
<protein>
    <recommendedName>
        <fullName evidence="2">Acyl-CoA dehydrogenase/oxidase C-terminal domain-containing protein</fullName>
    </recommendedName>
</protein>
<dbReference type="InterPro" id="IPR036250">
    <property type="entry name" value="AcylCo_DH-like_C"/>
</dbReference>
<evidence type="ECO:0000259" key="2">
    <source>
        <dbReference type="Pfam" id="PF00441"/>
    </source>
</evidence>